<dbReference type="Proteomes" id="UP000095751">
    <property type="component" value="Unassembled WGS sequence"/>
</dbReference>
<dbReference type="SUPFAM" id="SSF81383">
    <property type="entry name" value="F-box domain"/>
    <property type="match status" value="1"/>
</dbReference>
<feature type="domain" description="F-box" evidence="2">
    <location>
        <begin position="135"/>
        <end position="166"/>
    </location>
</feature>
<dbReference type="Gene3D" id="1.20.1280.50">
    <property type="match status" value="1"/>
</dbReference>
<gene>
    <name evidence="3" type="ORF">FRACYDRAFT_239186</name>
</gene>
<feature type="compositionally biased region" description="Low complexity" evidence="1">
    <location>
        <begin position="330"/>
        <end position="341"/>
    </location>
</feature>
<protein>
    <recommendedName>
        <fullName evidence="2">F-box domain-containing protein</fullName>
    </recommendedName>
</protein>
<proteinExistence type="predicted"/>
<accession>A0A1E7FEI8</accession>
<dbReference type="AlphaFoldDB" id="A0A1E7FEI8"/>
<evidence type="ECO:0000256" key="1">
    <source>
        <dbReference type="SAM" id="MobiDB-lite"/>
    </source>
</evidence>
<feature type="region of interest" description="Disordered" evidence="1">
    <location>
        <begin position="324"/>
        <end position="347"/>
    </location>
</feature>
<organism evidence="3 4">
    <name type="scientific">Fragilariopsis cylindrus CCMP1102</name>
    <dbReference type="NCBI Taxonomy" id="635003"/>
    <lineage>
        <taxon>Eukaryota</taxon>
        <taxon>Sar</taxon>
        <taxon>Stramenopiles</taxon>
        <taxon>Ochrophyta</taxon>
        <taxon>Bacillariophyta</taxon>
        <taxon>Bacillariophyceae</taxon>
        <taxon>Bacillariophycidae</taxon>
        <taxon>Bacillariales</taxon>
        <taxon>Bacillariaceae</taxon>
        <taxon>Fragilariopsis</taxon>
    </lineage>
</organism>
<dbReference type="KEGG" id="fcy:FRACYDRAFT_239186"/>
<dbReference type="EMBL" id="KV784358">
    <property type="protein sequence ID" value="OEU16589.1"/>
    <property type="molecule type" value="Genomic_DNA"/>
</dbReference>
<evidence type="ECO:0000313" key="3">
    <source>
        <dbReference type="EMBL" id="OEU16589.1"/>
    </source>
</evidence>
<keyword evidence="4" id="KW-1185">Reference proteome</keyword>
<evidence type="ECO:0000313" key="4">
    <source>
        <dbReference type="Proteomes" id="UP000095751"/>
    </source>
</evidence>
<dbReference type="InterPro" id="IPR036047">
    <property type="entry name" value="F-box-like_dom_sf"/>
</dbReference>
<dbReference type="Pfam" id="PF12937">
    <property type="entry name" value="F-box-like"/>
    <property type="match status" value="1"/>
</dbReference>
<dbReference type="OrthoDB" id="48301at2759"/>
<reference evidence="3 4" key="1">
    <citation type="submission" date="2016-09" db="EMBL/GenBank/DDBJ databases">
        <title>Extensive genetic diversity and differential bi-allelic expression allows diatom success in the polar Southern Ocean.</title>
        <authorList>
            <consortium name="DOE Joint Genome Institute"/>
            <person name="Mock T."/>
            <person name="Otillar R.P."/>
            <person name="Strauss J."/>
            <person name="Dupont C."/>
            <person name="Frickenhaus S."/>
            <person name="Maumus F."/>
            <person name="Mcmullan M."/>
            <person name="Sanges R."/>
            <person name="Schmutz J."/>
            <person name="Toseland A."/>
            <person name="Valas R."/>
            <person name="Veluchamy A."/>
            <person name="Ward B.J."/>
            <person name="Allen A."/>
            <person name="Barry K."/>
            <person name="Falciatore A."/>
            <person name="Ferrante M."/>
            <person name="Fortunato A.E."/>
            <person name="Gloeckner G."/>
            <person name="Gruber A."/>
            <person name="Hipkin R."/>
            <person name="Janech M."/>
            <person name="Kroth P."/>
            <person name="Leese F."/>
            <person name="Lindquist E."/>
            <person name="Lyon B.R."/>
            <person name="Martin J."/>
            <person name="Mayer C."/>
            <person name="Parker M."/>
            <person name="Quesneville H."/>
            <person name="Raymond J."/>
            <person name="Uhlig C."/>
            <person name="Valentin K.U."/>
            <person name="Worden A.Z."/>
            <person name="Armbrust E.V."/>
            <person name="Bowler C."/>
            <person name="Green B."/>
            <person name="Moulton V."/>
            <person name="Van Oosterhout C."/>
            <person name="Grigoriev I."/>
        </authorList>
    </citation>
    <scope>NUCLEOTIDE SEQUENCE [LARGE SCALE GENOMIC DNA]</scope>
    <source>
        <strain evidence="3 4">CCMP1102</strain>
    </source>
</reference>
<name>A0A1E7FEI8_9STRA</name>
<dbReference type="InParanoid" id="A0A1E7FEI8"/>
<dbReference type="CDD" id="cd09917">
    <property type="entry name" value="F-box_SF"/>
    <property type="match status" value="1"/>
</dbReference>
<evidence type="ECO:0000259" key="2">
    <source>
        <dbReference type="Pfam" id="PF12937"/>
    </source>
</evidence>
<dbReference type="InterPro" id="IPR001810">
    <property type="entry name" value="F-box_dom"/>
</dbReference>
<sequence>MKDIISSTGPVMDQRCESSCVLEKCGRWLLSIPRDDITVLSQTVEFKEFLSAFEDLGQAHRRVIVNTNRFGSNGNSKSNESHALANRGSLRDVLLGTDHKKALQRREQLHVQALPRINNPNKSRTNSNNFLRFTDDVLLRIFEFLRCRSLIQTSYTCSRFYQLARESAAQRTYDIAHARQLGNNFLLLRAREQIYYVDDRDERGDDTTGTGNNEMIGIDNGDVASDINFHVPVPTLLPGRRVLVENAGDPDFNGVYHCTDANGNGFVFTKPRLTSNRASLRLQVQHMALDDDDEINNNPPPNDPLQQMDRDGDIPIVGGHLMNDDDNNIDNDNQFQPQHQRQQQEEHWQRAMIPNNSGRFGGESAQTGGQPLRCIIAKAYSNNDVLWYMSKEVEIISLCGAVRKKNIYSFYAPLTLSGNAHLELCTYPSQTSALVRQNQSWRVLRGTIGIQPPTMEVIDQDDLPP</sequence>